<feature type="coiled-coil region" evidence="1">
    <location>
        <begin position="146"/>
        <end position="180"/>
    </location>
</feature>
<evidence type="ECO:0000313" key="3">
    <source>
        <dbReference type="EMBL" id="KAK3326703.1"/>
    </source>
</evidence>
<feature type="compositionally biased region" description="Low complexity" evidence="2">
    <location>
        <begin position="1"/>
        <end position="11"/>
    </location>
</feature>
<keyword evidence="4" id="KW-1185">Reference proteome</keyword>
<dbReference type="AlphaFoldDB" id="A0AAE0MCI4"/>
<feature type="region of interest" description="Disordered" evidence="2">
    <location>
        <begin position="1"/>
        <end position="64"/>
    </location>
</feature>
<reference evidence="3" key="2">
    <citation type="submission" date="2023-06" db="EMBL/GenBank/DDBJ databases">
        <authorList>
            <consortium name="Lawrence Berkeley National Laboratory"/>
            <person name="Haridas S."/>
            <person name="Hensen N."/>
            <person name="Bonometti L."/>
            <person name="Westerberg I."/>
            <person name="Brannstrom I.O."/>
            <person name="Guillou S."/>
            <person name="Cros-Aarteil S."/>
            <person name="Calhoun S."/>
            <person name="Kuo A."/>
            <person name="Mondo S."/>
            <person name="Pangilinan J."/>
            <person name="Riley R."/>
            <person name="Labutti K."/>
            <person name="Andreopoulos B."/>
            <person name="Lipzen A."/>
            <person name="Chen C."/>
            <person name="Yanf M."/>
            <person name="Daum C."/>
            <person name="Ng V."/>
            <person name="Clum A."/>
            <person name="Steindorff A."/>
            <person name="Ohm R."/>
            <person name="Martin F."/>
            <person name="Silar P."/>
            <person name="Natvig D."/>
            <person name="Lalanne C."/>
            <person name="Gautier V."/>
            <person name="Ament-Velasquez S.L."/>
            <person name="Kruys A."/>
            <person name="Hutchinson M.I."/>
            <person name="Powell A.J."/>
            <person name="Barry K."/>
            <person name="Miller A.N."/>
            <person name="Grigoriev I.V."/>
            <person name="Debuchy R."/>
            <person name="Gladieux P."/>
            <person name="Thoren M.H."/>
            <person name="Johannesson H."/>
        </authorList>
    </citation>
    <scope>NUCLEOTIDE SEQUENCE</scope>
    <source>
        <strain evidence="3">CBS 118394</strain>
    </source>
</reference>
<evidence type="ECO:0000313" key="4">
    <source>
        <dbReference type="Proteomes" id="UP001283341"/>
    </source>
</evidence>
<name>A0AAE0MCI4_9PEZI</name>
<feature type="compositionally biased region" description="Low complexity" evidence="2">
    <location>
        <begin position="340"/>
        <end position="362"/>
    </location>
</feature>
<comment type="caution">
    <text evidence="3">The sequence shown here is derived from an EMBL/GenBank/DDBJ whole genome shotgun (WGS) entry which is preliminary data.</text>
</comment>
<feature type="compositionally biased region" description="Pro residues" evidence="2">
    <location>
        <begin position="192"/>
        <end position="222"/>
    </location>
</feature>
<organism evidence="3 4">
    <name type="scientific">Apodospora peruviana</name>
    <dbReference type="NCBI Taxonomy" id="516989"/>
    <lineage>
        <taxon>Eukaryota</taxon>
        <taxon>Fungi</taxon>
        <taxon>Dikarya</taxon>
        <taxon>Ascomycota</taxon>
        <taxon>Pezizomycotina</taxon>
        <taxon>Sordariomycetes</taxon>
        <taxon>Sordariomycetidae</taxon>
        <taxon>Sordariales</taxon>
        <taxon>Lasiosphaeriaceae</taxon>
        <taxon>Apodospora</taxon>
    </lineage>
</organism>
<feature type="region of interest" description="Disordered" evidence="2">
    <location>
        <begin position="340"/>
        <end position="364"/>
    </location>
</feature>
<dbReference type="Proteomes" id="UP001283341">
    <property type="component" value="Unassembled WGS sequence"/>
</dbReference>
<accession>A0AAE0MCI4</accession>
<evidence type="ECO:0000256" key="1">
    <source>
        <dbReference type="SAM" id="Coils"/>
    </source>
</evidence>
<reference evidence="3" key="1">
    <citation type="journal article" date="2023" name="Mol. Phylogenet. Evol.">
        <title>Genome-scale phylogeny and comparative genomics of the fungal order Sordariales.</title>
        <authorList>
            <person name="Hensen N."/>
            <person name="Bonometti L."/>
            <person name="Westerberg I."/>
            <person name="Brannstrom I.O."/>
            <person name="Guillou S."/>
            <person name="Cros-Aarteil S."/>
            <person name="Calhoun S."/>
            <person name="Haridas S."/>
            <person name="Kuo A."/>
            <person name="Mondo S."/>
            <person name="Pangilinan J."/>
            <person name="Riley R."/>
            <person name="LaButti K."/>
            <person name="Andreopoulos B."/>
            <person name="Lipzen A."/>
            <person name="Chen C."/>
            <person name="Yan M."/>
            <person name="Daum C."/>
            <person name="Ng V."/>
            <person name="Clum A."/>
            <person name="Steindorff A."/>
            <person name="Ohm R.A."/>
            <person name="Martin F."/>
            <person name="Silar P."/>
            <person name="Natvig D.O."/>
            <person name="Lalanne C."/>
            <person name="Gautier V."/>
            <person name="Ament-Velasquez S.L."/>
            <person name="Kruys A."/>
            <person name="Hutchinson M.I."/>
            <person name="Powell A.J."/>
            <person name="Barry K."/>
            <person name="Miller A.N."/>
            <person name="Grigoriev I.V."/>
            <person name="Debuchy R."/>
            <person name="Gladieux P."/>
            <person name="Hiltunen Thoren M."/>
            <person name="Johannesson H."/>
        </authorList>
    </citation>
    <scope>NUCLEOTIDE SEQUENCE</scope>
    <source>
        <strain evidence="3">CBS 118394</strain>
    </source>
</reference>
<feature type="region of interest" description="Disordered" evidence="2">
    <location>
        <begin position="181"/>
        <end position="227"/>
    </location>
</feature>
<gene>
    <name evidence="3" type="ORF">B0H66DRAFT_167833</name>
</gene>
<feature type="compositionally biased region" description="Low complexity" evidence="2">
    <location>
        <begin position="584"/>
        <end position="597"/>
    </location>
</feature>
<feature type="compositionally biased region" description="Polar residues" evidence="2">
    <location>
        <begin position="45"/>
        <end position="57"/>
    </location>
</feature>
<evidence type="ECO:0000256" key="2">
    <source>
        <dbReference type="SAM" id="MobiDB-lite"/>
    </source>
</evidence>
<feature type="region of interest" description="Disordered" evidence="2">
    <location>
        <begin position="584"/>
        <end position="610"/>
    </location>
</feature>
<proteinExistence type="predicted"/>
<dbReference type="EMBL" id="JAUEDM010000002">
    <property type="protein sequence ID" value="KAK3326703.1"/>
    <property type="molecule type" value="Genomic_DNA"/>
</dbReference>
<sequence length="610" mass="67450">MVASSSWSSPSAGRGEDSVTPRGSGVRGWTLVVSPSAIVPPPSPRGQNRHPTSSKNKTVLVDSDASDRASRLVLLPRNNTNRISMTPGNREIVLENMRLYQRIAAMQRKEKSLHKINQDLATYMASLKQEDDACQRAWEEEVRDMELAFEAKLKELEQIAAQQKKRLKEMAAALDKKRLEKMAAAQQKKPAPKPAPSPPPLSASPSAPPTAPLPSLPLSPPPRYEDPALVTDSDIEAWLTTRGSSWFEWADDYAHRDGSDRITKLDMIQQHELCRRIKSFVHLTEDGKLPPELLARRGRINTAQILLDGMLAHFVVKEAFVSPLWVFAALSVNRAELVSPDSSPVSPFSRVPPGSPSSSSMPGLTCLSYEEGLPSMRDMGKLQDLFVRAQQDHGGAEVHTWRTQLMRILTDGGLSHDPNNLPTSKNMRRLVRARREYARKLKEEFLSGPARLLLQDQDAAGIERLEWRLVNELDMALRLSAQLWSSQSSSPRMRGLGDLKAGSTYPFSTHTGGGTMMIDLCQAQQMEFTVRGYDDRRSIIAVLRPEIRARGIGDFDTIAHSSAGLDKRVWTNAQVFVSPRSVVAAAPPRGSTRSRPTSSEESRAGTTGHG</sequence>
<protein>
    <submittedName>
        <fullName evidence="3">Uncharacterized protein</fullName>
    </submittedName>
</protein>
<keyword evidence="1" id="KW-0175">Coiled coil</keyword>